<evidence type="ECO:0000256" key="2">
    <source>
        <dbReference type="SAM" id="Phobius"/>
    </source>
</evidence>
<keyword evidence="2" id="KW-0472">Membrane</keyword>
<keyword evidence="2" id="KW-0812">Transmembrane</keyword>
<feature type="compositionally biased region" description="Low complexity" evidence="1">
    <location>
        <begin position="73"/>
        <end position="82"/>
    </location>
</feature>
<dbReference type="RefSeq" id="WP_064985819.1">
    <property type="nucleotide sequence ID" value="NZ_LZLC01000241.1"/>
</dbReference>
<evidence type="ECO:0000256" key="3">
    <source>
        <dbReference type="SAM" id="SignalP"/>
    </source>
</evidence>
<evidence type="ECO:0000256" key="1">
    <source>
        <dbReference type="SAM" id="MobiDB-lite"/>
    </source>
</evidence>
<dbReference type="STRING" id="56689.GCA_001291445_05485"/>
<dbReference type="Proteomes" id="UP000093898">
    <property type="component" value="Unassembled WGS sequence"/>
</dbReference>
<feature type="compositionally biased region" description="Low complexity" evidence="1">
    <location>
        <begin position="44"/>
        <end position="59"/>
    </location>
</feature>
<proteinExistence type="predicted"/>
<feature type="compositionally biased region" description="Gly residues" evidence="1">
    <location>
        <begin position="60"/>
        <end position="72"/>
    </location>
</feature>
<dbReference type="OrthoDB" id="4641926at2"/>
<feature type="region of interest" description="Disordered" evidence="1">
    <location>
        <begin position="27"/>
        <end position="124"/>
    </location>
</feature>
<feature type="transmembrane region" description="Helical" evidence="2">
    <location>
        <begin position="192"/>
        <end position="210"/>
    </location>
</feature>
<organism evidence="4 5">
    <name type="scientific">Mycolicibacterium mucogenicum</name>
    <name type="common">Mycobacterium mucogenicum</name>
    <dbReference type="NCBI Taxonomy" id="56689"/>
    <lineage>
        <taxon>Bacteria</taxon>
        <taxon>Bacillati</taxon>
        <taxon>Actinomycetota</taxon>
        <taxon>Actinomycetes</taxon>
        <taxon>Mycobacteriales</taxon>
        <taxon>Mycobacteriaceae</taxon>
        <taxon>Mycolicibacterium</taxon>
    </lineage>
</organism>
<evidence type="ECO:0000313" key="5">
    <source>
        <dbReference type="Proteomes" id="UP000093898"/>
    </source>
</evidence>
<reference evidence="4 5" key="1">
    <citation type="submission" date="2016-06" db="EMBL/GenBank/DDBJ databases">
        <authorList>
            <person name="Kjaerup R.B."/>
            <person name="Dalgaard T.S."/>
            <person name="Juul-Madsen H.R."/>
        </authorList>
    </citation>
    <scope>NUCLEOTIDE SEQUENCE [LARGE SCALE GENOMIC DNA]</scope>
    <source>
        <strain evidence="4 5">1127319.6</strain>
    </source>
</reference>
<feature type="compositionally biased region" description="Polar residues" evidence="1">
    <location>
        <begin position="83"/>
        <end position="110"/>
    </location>
</feature>
<sequence>MRRDDALLTVAGLSVSVFLTMAGPSMAIAAADPGGSNGNGGNSSSGKAGSGKSSSPRGNAGNGNSGNGGSRGNSGANSSVSGQTNTGKSSKANGKSNNTAPGAQSGSGSDNPAAVPVFTPPNPPVPVVVAEQHTGTSPGGTWWRAPGAPQSTIEVHEPSAPSEEGDADLLSADHSGIPVWAAAEPLGVRGDLFGLAGLVLMPLVGLVVGYRQAKAARDIGETIPR</sequence>
<accession>A0A1A3GLK9</accession>
<evidence type="ECO:0000313" key="4">
    <source>
        <dbReference type="EMBL" id="OBJ36715.1"/>
    </source>
</evidence>
<name>A0A1A3GLK9_MYCMU</name>
<dbReference type="AlphaFoldDB" id="A0A1A3GLK9"/>
<protein>
    <submittedName>
        <fullName evidence="4">Uncharacterized protein</fullName>
    </submittedName>
</protein>
<feature type="chain" id="PRO_5008323245" evidence="3">
    <location>
        <begin position="28"/>
        <end position="225"/>
    </location>
</feature>
<keyword evidence="2" id="KW-1133">Transmembrane helix</keyword>
<comment type="caution">
    <text evidence="4">The sequence shown here is derived from an EMBL/GenBank/DDBJ whole genome shotgun (WGS) entry which is preliminary data.</text>
</comment>
<keyword evidence="3" id="KW-0732">Signal</keyword>
<gene>
    <name evidence="4" type="ORF">A5630_06700</name>
</gene>
<dbReference type="EMBL" id="LZLC01000241">
    <property type="protein sequence ID" value="OBJ36715.1"/>
    <property type="molecule type" value="Genomic_DNA"/>
</dbReference>
<feature type="signal peptide" evidence="3">
    <location>
        <begin position="1"/>
        <end position="27"/>
    </location>
</feature>